<dbReference type="GO" id="GO:0004674">
    <property type="term" value="F:protein serine/threonine kinase activity"/>
    <property type="evidence" value="ECO:0007669"/>
    <property type="project" value="TreeGrafter"/>
</dbReference>
<dbReference type="Pfam" id="PF00069">
    <property type="entry name" value="Pkinase"/>
    <property type="match status" value="1"/>
</dbReference>
<dbReference type="VEuPathDB" id="FungiDB:RhiirFUN_011522"/>
<dbReference type="InterPro" id="IPR000719">
    <property type="entry name" value="Prot_kinase_dom"/>
</dbReference>
<reference evidence="6" key="1">
    <citation type="submission" date="2020-05" db="EMBL/GenBank/DDBJ databases">
        <authorList>
            <person name="Rincon C."/>
            <person name="Sanders R I."/>
            <person name="Robbins C."/>
            <person name="Chaturvedi A."/>
        </authorList>
    </citation>
    <scope>NUCLEOTIDE SEQUENCE</scope>
    <source>
        <strain evidence="6">CHB12</strain>
    </source>
</reference>
<accession>A0A916A1K4</accession>
<keyword evidence="3" id="KW-0418">Kinase</keyword>
<gene>
    <name evidence="6" type="ORF">CHRIB12_LOCUS23930</name>
</gene>
<dbReference type="PANTHER" id="PTHR44329">
    <property type="entry name" value="SERINE/THREONINE-PROTEIN KINASE TNNI3K-RELATED"/>
    <property type="match status" value="1"/>
</dbReference>
<evidence type="ECO:0000313" key="7">
    <source>
        <dbReference type="Proteomes" id="UP000684084"/>
    </source>
</evidence>
<sequence>MHHLHFDEILLDDRKIHYYGPQDLKILPATIDSRRSASVYAVKWKNTSTIYAIKKSVDNKEVYLMNMANSHKNIIHFHGITKSDDEKKYSLVLEYADGGTLRDYLRNDTITFKWKDQLKLAKEIASAILWLHDDRGIVHGDLHPNNILLHQNTIKVADFGHSCLKGSDNNAGTYGVIPYIDPKFFETHSYRKTEKCDIYSLGVLFWELTSRKSPFDFENKKDDEHPSIILTILNRLREEPVKNTNAIFVELYQKCWEHEPDKRPDIHQVNSELDSIDSENIDVSTVSPKKSEEESKETKFVHSCQIDIDKIRQNTLF</sequence>
<comment type="caution">
    <text evidence="6">The sequence shown here is derived from an EMBL/GenBank/DDBJ whole genome shotgun (WGS) entry which is preliminary data.</text>
</comment>
<keyword evidence="2" id="KW-0547">Nucleotide-binding</keyword>
<dbReference type="PROSITE" id="PS50011">
    <property type="entry name" value="PROTEIN_KINASE_DOM"/>
    <property type="match status" value="1"/>
</dbReference>
<evidence type="ECO:0000313" key="6">
    <source>
        <dbReference type="EMBL" id="CAB5395611.1"/>
    </source>
</evidence>
<keyword evidence="1" id="KW-0808">Transferase</keyword>
<dbReference type="OrthoDB" id="2337825at2759"/>
<dbReference type="EMBL" id="CAGKOT010000101">
    <property type="protein sequence ID" value="CAB5395611.1"/>
    <property type="molecule type" value="Genomic_DNA"/>
</dbReference>
<evidence type="ECO:0000256" key="3">
    <source>
        <dbReference type="ARBA" id="ARBA00022777"/>
    </source>
</evidence>
<evidence type="ECO:0000256" key="4">
    <source>
        <dbReference type="ARBA" id="ARBA00022840"/>
    </source>
</evidence>
<organism evidence="6 7">
    <name type="scientific">Rhizophagus irregularis</name>
    <dbReference type="NCBI Taxonomy" id="588596"/>
    <lineage>
        <taxon>Eukaryota</taxon>
        <taxon>Fungi</taxon>
        <taxon>Fungi incertae sedis</taxon>
        <taxon>Mucoromycota</taxon>
        <taxon>Glomeromycotina</taxon>
        <taxon>Glomeromycetes</taxon>
        <taxon>Glomerales</taxon>
        <taxon>Glomeraceae</taxon>
        <taxon>Rhizophagus</taxon>
    </lineage>
</organism>
<feature type="domain" description="Protein kinase" evidence="5">
    <location>
        <begin position="1"/>
        <end position="273"/>
    </location>
</feature>
<evidence type="ECO:0000259" key="5">
    <source>
        <dbReference type="PROSITE" id="PS50011"/>
    </source>
</evidence>
<dbReference type="AlphaFoldDB" id="A0A916A1K4"/>
<dbReference type="InterPro" id="IPR051681">
    <property type="entry name" value="Ser/Thr_Kinases-Pseudokinases"/>
</dbReference>
<proteinExistence type="predicted"/>
<dbReference type="GO" id="GO:0005737">
    <property type="term" value="C:cytoplasm"/>
    <property type="evidence" value="ECO:0007669"/>
    <property type="project" value="TreeGrafter"/>
</dbReference>
<dbReference type="GO" id="GO:0005524">
    <property type="term" value="F:ATP binding"/>
    <property type="evidence" value="ECO:0007669"/>
    <property type="project" value="UniProtKB-KW"/>
</dbReference>
<evidence type="ECO:0000256" key="1">
    <source>
        <dbReference type="ARBA" id="ARBA00022679"/>
    </source>
</evidence>
<protein>
    <recommendedName>
        <fullName evidence="5">Protein kinase domain-containing protein</fullName>
    </recommendedName>
</protein>
<dbReference type="PANTHER" id="PTHR44329:SF288">
    <property type="entry name" value="MITOGEN-ACTIVATED PROTEIN KINASE KINASE KINASE 20"/>
    <property type="match status" value="1"/>
</dbReference>
<name>A0A916A1K4_9GLOM</name>
<evidence type="ECO:0000256" key="2">
    <source>
        <dbReference type="ARBA" id="ARBA00022741"/>
    </source>
</evidence>
<keyword evidence="4" id="KW-0067">ATP-binding</keyword>
<dbReference type="Proteomes" id="UP000684084">
    <property type="component" value="Unassembled WGS sequence"/>
</dbReference>